<dbReference type="EMBL" id="ADMT01000115">
    <property type="protein sequence ID" value="EFF83342.1"/>
    <property type="molecule type" value="Genomic_DNA"/>
</dbReference>
<evidence type="ECO:0000256" key="1">
    <source>
        <dbReference type="SAM" id="MobiDB-lite"/>
    </source>
</evidence>
<gene>
    <name evidence="2" type="ORF">HMP0015_1201</name>
</gene>
<feature type="region of interest" description="Disordered" evidence="1">
    <location>
        <begin position="1"/>
        <end position="31"/>
    </location>
</feature>
<protein>
    <submittedName>
        <fullName evidence="2">Uncharacterized protein</fullName>
    </submittedName>
</protein>
<dbReference type="HOGENOM" id="CLU_3094501_0_0_6"/>
<organism evidence="2 3">
    <name type="scientific">Acinetobacter haemolyticus ATCC 19194</name>
    <dbReference type="NCBI Taxonomy" id="707232"/>
    <lineage>
        <taxon>Bacteria</taxon>
        <taxon>Pseudomonadati</taxon>
        <taxon>Pseudomonadota</taxon>
        <taxon>Gammaproteobacteria</taxon>
        <taxon>Moraxellales</taxon>
        <taxon>Moraxellaceae</taxon>
        <taxon>Acinetobacter</taxon>
    </lineage>
</organism>
<evidence type="ECO:0000313" key="3">
    <source>
        <dbReference type="Proteomes" id="UP000003085"/>
    </source>
</evidence>
<dbReference type="Proteomes" id="UP000003085">
    <property type="component" value="Unassembled WGS sequence"/>
</dbReference>
<reference evidence="3" key="1">
    <citation type="submission" date="2010-03" db="EMBL/GenBank/DDBJ databases">
        <title>Complete sequence of Mobiluncus curtisii ATCC 43063.</title>
        <authorList>
            <person name="Muzny D."/>
            <person name="Qin X."/>
            <person name="Deng J."/>
            <person name="Jiang H."/>
            <person name="Liu Y."/>
            <person name="Qu J."/>
            <person name="Song X.-Z."/>
            <person name="Zhang L."/>
            <person name="Thornton R."/>
            <person name="Coyle M."/>
            <person name="Francisco L."/>
            <person name="Jackson L."/>
            <person name="Javaid M."/>
            <person name="Korchina V."/>
            <person name="Kovar C."/>
            <person name="Mata R."/>
            <person name="Mathew T."/>
            <person name="Ngo R."/>
            <person name="Nguyen L."/>
            <person name="Nguyen N."/>
            <person name="Okwuonu G."/>
            <person name="Ongeri F."/>
            <person name="Pham C."/>
            <person name="Simmons D."/>
            <person name="Wilczek-Boney K."/>
            <person name="Hale W."/>
            <person name="Jakkamsetti A."/>
            <person name="Pham P."/>
            <person name="Ruth R."/>
            <person name="San Lucas F."/>
            <person name="Warren J."/>
            <person name="Zhang J."/>
            <person name="Zhao Z."/>
            <person name="Zhou C."/>
            <person name="Zhu D."/>
            <person name="Lee S."/>
            <person name="Bess C."/>
            <person name="Blankenburg K."/>
            <person name="Forbes L."/>
            <person name="Fu Q."/>
            <person name="Gubbala S."/>
            <person name="Hirani K."/>
            <person name="Jayaseelan J.C."/>
            <person name="Lara F."/>
            <person name="Munidasa M."/>
            <person name="Palculict T."/>
            <person name="Patil S."/>
            <person name="Pu L.-L."/>
            <person name="Saada N."/>
            <person name="Tang L."/>
            <person name="Weissenberger G."/>
            <person name="Zhu Y."/>
            <person name="Hemphill L."/>
            <person name="Shang Y."/>
            <person name="Youmans B."/>
            <person name="Ayvaz T."/>
            <person name="Ross M."/>
            <person name="Santibanez J."/>
            <person name="Aqrawi P."/>
            <person name="Gross S."/>
            <person name="Joshi V."/>
            <person name="Fowler G."/>
            <person name="Nazareth L."/>
            <person name="Reid J."/>
            <person name="Worley K."/>
            <person name="Petrosino J."/>
            <person name="Highlander S."/>
            <person name="Gibbs R."/>
            <person name="Gibbs R."/>
        </authorList>
    </citation>
    <scope>NUCLEOTIDE SEQUENCE [LARGE SCALE GENOMIC DNA]</scope>
    <source>
        <strain evidence="3">ATCC 19194</strain>
    </source>
</reference>
<comment type="caution">
    <text evidence="2">The sequence shown here is derived from an EMBL/GenBank/DDBJ whole genome shotgun (WGS) entry which is preliminary data.</text>
</comment>
<sequence length="51" mass="5897">MSTSTKNDKIGHEAPERGLREATLHPSAREKSMIFQRGLYEEYFTQALKKN</sequence>
<dbReference type="AlphaFoldDB" id="D4XNA9"/>
<evidence type="ECO:0000313" key="2">
    <source>
        <dbReference type="EMBL" id="EFF83342.1"/>
    </source>
</evidence>
<proteinExistence type="predicted"/>
<accession>D4XNA9</accession>
<name>D4XNA9_ACIHA</name>